<reference evidence="2" key="1">
    <citation type="submission" date="2021-02" db="EMBL/GenBank/DDBJ databases">
        <authorList>
            <person name="Nowell W R."/>
        </authorList>
    </citation>
    <scope>NUCLEOTIDE SEQUENCE</scope>
</reference>
<dbReference type="InterPro" id="IPR001810">
    <property type="entry name" value="F-box_dom"/>
</dbReference>
<dbReference type="EMBL" id="CAJNOG010002421">
    <property type="protein sequence ID" value="CAF1504222.1"/>
    <property type="molecule type" value="Genomic_DNA"/>
</dbReference>
<protein>
    <recommendedName>
        <fullName evidence="1">F-box domain-containing protein</fullName>
    </recommendedName>
</protein>
<proteinExistence type="predicted"/>
<sequence length="634" mass="74636">MSCNKIDVQDPSSRCSIAKFVRITRSSDESKSYTYLENLSNELLYEIFEYLDAYDIHKSFSNLNFRLQNLIISSSILLRIKLELELKSQSEPELESESESEPESEPELEAESELELEYRCQHVIIPNSHRILSLHLADYSIEQLLIDTFFNHCIIDSSFHRLESVILKGIKTKKLLTTLSYLKSLPRLFTLTIYINDKHYADLGNIYPLIFSLPTLKYNQVYVPGVEIQINIPHVINKTFSTIEYLVIGHFCTLNQLNSLLHYTPQLRHLSCNEAIDSDKKFKKDLSMKLPHLKSICFKQFDNSFDEFEVFIKEISSQLQILNITIYWKKAYLDSNRWEQLIKKYMPELEKFYFKYIQLIYDNDMTNLIDSIDGFIKRFNSPFWIERKLFRELKIHDVKMEFSIHSYRKEWISLHENMSNDTSSKQNSIENNYISNREKTDHHIIQLTIGNNKFNERSCRFIKKFKPALEVIQFTHLNIENDNMCLHILSDILPSLPNIESLKLSYLPIFSLESLSTEDTRKGLSISTIDKITKVKLGQVTEKDEQEIQFFINLCPHIEYFEIGCMSGTNVPSLMKFIMERRTRIPNLCYLYFIIPMADENMVRNLAEAIVFDIVIDNYTIQRSGNKISVHWKL</sequence>
<evidence type="ECO:0000259" key="1">
    <source>
        <dbReference type="PROSITE" id="PS50181"/>
    </source>
</evidence>
<evidence type="ECO:0000313" key="2">
    <source>
        <dbReference type="EMBL" id="CAF1504222.1"/>
    </source>
</evidence>
<dbReference type="InterPro" id="IPR032675">
    <property type="entry name" value="LRR_dom_sf"/>
</dbReference>
<name>A0A815TEL1_9BILA</name>
<dbReference type="Proteomes" id="UP000663845">
    <property type="component" value="Unassembled WGS sequence"/>
</dbReference>
<dbReference type="AlphaFoldDB" id="A0A815TEL1"/>
<dbReference type="Gene3D" id="3.80.10.10">
    <property type="entry name" value="Ribonuclease Inhibitor"/>
    <property type="match status" value="1"/>
</dbReference>
<evidence type="ECO:0000313" key="3">
    <source>
        <dbReference type="Proteomes" id="UP000663845"/>
    </source>
</evidence>
<dbReference type="SUPFAM" id="SSF52047">
    <property type="entry name" value="RNI-like"/>
    <property type="match status" value="1"/>
</dbReference>
<comment type="caution">
    <text evidence="2">The sequence shown here is derived from an EMBL/GenBank/DDBJ whole genome shotgun (WGS) entry which is preliminary data.</text>
</comment>
<organism evidence="2 3">
    <name type="scientific">Adineta steineri</name>
    <dbReference type="NCBI Taxonomy" id="433720"/>
    <lineage>
        <taxon>Eukaryota</taxon>
        <taxon>Metazoa</taxon>
        <taxon>Spiralia</taxon>
        <taxon>Gnathifera</taxon>
        <taxon>Rotifera</taxon>
        <taxon>Eurotatoria</taxon>
        <taxon>Bdelloidea</taxon>
        <taxon>Adinetida</taxon>
        <taxon>Adinetidae</taxon>
        <taxon>Adineta</taxon>
    </lineage>
</organism>
<accession>A0A815TEL1</accession>
<dbReference type="PROSITE" id="PS50181">
    <property type="entry name" value="FBOX"/>
    <property type="match status" value="1"/>
</dbReference>
<feature type="domain" description="F-box" evidence="1">
    <location>
        <begin position="33"/>
        <end position="80"/>
    </location>
</feature>
<gene>
    <name evidence="2" type="ORF">JYZ213_LOCUS43661</name>
</gene>